<keyword evidence="3 6" id="KW-0812">Transmembrane</keyword>
<feature type="transmembrane region" description="Helical" evidence="6">
    <location>
        <begin position="124"/>
        <end position="143"/>
    </location>
</feature>
<protein>
    <recommendedName>
        <fullName evidence="9">Aromatic acid exporter family protein</fullName>
    </recommendedName>
</protein>
<dbReference type="PANTHER" id="PTHR40064">
    <property type="entry name" value="MEMBRANE PROTEIN-RELATED"/>
    <property type="match status" value="1"/>
</dbReference>
<keyword evidence="8" id="KW-1185">Reference proteome</keyword>
<dbReference type="EMBL" id="BOVJ01000005">
    <property type="protein sequence ID" value="GIQ61575.1"/>
    <property type="molecule type" value="Genomic_DNA"/>
</dbReference>
<sequence>MTIGARVLKTGMAVALAIYLSGLIGFPSPIIAAVAAIFTIQPSVYRSWQQIAEQFQANIVGAGIALAAGLMFGHTPIAVGLVCIVVITLSIRFKMESVIGLTLVTVVAVMEANSQSWSFAVERFLMVLTGMGAAFAVNILIFLRVRANSLCSRCIRLTTSFPCCCERLFRTR</sequence>
<evidence type="ECO:0008006" key="9">
    <source>
        <dbReference type="Google" id="ProtNLM"/>
    </source>
</evidence>
<dbReference type="InterPro" id="IPR010343">
    <property type="entry name" value="ArAE_1"/>
</dbReference>
<dbReference type="InterPro" id="IPR052984">
    <property type="entry name" value="UPF0421"/>
</dbReference>
<keyword evidence="5 6" id="KW-0472">Membrane</keyword>
<evidence type="ECO:0000256" key="5">
    <source>
        <dbReference type="ARBA" id="ARBA00023136"/>
    </source>
</evidence>
<gene>
    <name evidence="7" type="ORF">PACILC2_01430</name>
</gene>
<feature type="transmembrane region" description="Helical" evidence="6">
    <location>
        <begin position="60"/>
        <end position="91"/>
    </location>
</feature>
<dbReference type="Pfam" id="PF06081">
    <property type="entry name" value="ArAE_1"/>
    <property type="match status" value="1"/>
</dbReference>
<evidence type="ECO:0000256" key="1">
    <source>
        <dbReference type="ARBA" id="ARBA00004651"/>
    </source>
</evidence>
<keyword evidence="4 6" id="KW-1133">Transmembrane helix</keyword>
<evidence type="ECO:0000313" key="7">
    <source>
        <dbReference type="EMBL" id="GIQ61575.1"/>
    </source>
</evidence>
<evidence type="ECO:0000256" key="6">
    <source>
        <dbReference type="SAM" id="Phobius"/>
    </source>
</evidence>
<feature type="transmembrane region" description="Helical" evidence="6">
    <location>
        <begin position="12"/>
        <end position="40"/>
    </location>
</feature>
<dbReference type="Proteomes" id="UP000680304">
    <property type="component" value="Unassembled WGS sequence"/>
</dbReference>
<comment type="caution">
    <text evidence="7">The sequence shown here is derived from an EMBL/GenBank/DDBJ whole genome shotgun (WGS) entry which is preliminary data.</text>
</comment>
<evidence type="ECO:0000313" key="8">
    <source>
        <dbReference type="Proteomes" id="UP000680304"/>
    </source>
</evidence>
<dbReference type="PANTHER" id="PTHR40064:SF1">
    <property type="entry name" value="MEMBRANE PROTEIN"/>
    <property type="match status" value="1"/>
</dbReference>
<evidence type="ECO:0000256" key="2">
    <source>
        <dbReference type="ARBA" id="ARBA00022475"/>
    </source>
</evidence>
<organism evidence="7 8">
    <name type="scientific">Paenibacillus cisolokensis</name>
    <dbReference type="NCBI Taxonomy" id="1658519"/>
    <lineage>
        <taxon>Bacteria</taxon>
        <taxon>Bacillati</taxon>
        <taxon>Bacillota</taxon>
        <taxon>Bacilli</taxon>
        <taxon>Bacillales</taxon>
        <taxon>Paenibacillaceae</taxon>
        <taxon>Paenibacillus</taxon>
    </lineage>
</organism>
<name>A0ABQ4N0A6_9BACL</name>
<evidence type="ECO:0000256" key="4">
    <source>
        <dbReference type="ARBA" id="ARBA00022989"/>
    </source>
</evidence>
<reference evidence="7 8" key="1">
    <citation type="submission" date="2021-04" db="EMBL/GenBank/DDBJ databases">
        <title>Draft genome sequence of Paenibacillus cisolokensis, LC2-13A.</title>
        <authorList>
            <person name="Uke A."/>
            <person name="Chhe C."/>
            <person name="Baramee S."/>
            <person name="Kosugi A."/>
        </authorList>
    </citation>
    <scope>NUCLEOTIDE SEQUENCE [LARGE SCALE GENOMIC DNA]</scope>
    <source>
        <strain evidence="7 8">LC2-13A</strain>
    </source>
</reference>
<comment type="subcellular location">
    <subcellularLocation>
        <location evidence="1">Cell membrane</location>
        <topology evidence="1">Multi-pass membrane protein</topology>
    </subcellularLocation>
</comment>
<evidence type="ECO:0000256" key="3">
    <source>
        <dbReference type="ARBA" id="ARBA00022692"/>
    </source>
</evidence>
<accession>A0ABQ4N0A6</accession>
<keyword evidence="2" id="KW-1003">Cell membrane</keyword>
<feature type="transmembrane region" description="Helical" evidence="6">
    <location>
        <begin position="98"/>
        <end position="118"/>
    </location>
</feature>
<proteinExistence type="predicted"/>
<dbReference type="RefSeq" id="WP_244863127.1">
    <property type="nucleotide sequence ID" value="NZ_BOVJ01000005.1"/>
</dbReference>